<gene>
    <name evidence="2" type="ORF">chiPu_0023385</name>
</gene>
<dbReference type="AlphaFoldDB" id="A0A401TAB2"/>
<name>A0A401TAB2_CHIPU</name>
<proteinExistence type="predicted"/>
<protein>
    <submittedName>
        <fullName evidence="2">Uncharacterized protein</fullName>
    </submittedName>
</protein>
<accession>A0A401TAB2</accession>
<sequence length="84" mass="8775">GKDGVKGEKGTPGLPGPPGPGAFPAAPLPFNEETAFNYTDSPVVPLPGPPGIPIKILEFFCFDRQGGKGEKGLKGEKVRNFINL</sequence>
<comment type="caution">
    <text evidence="2">The sequence shown here is derived from an EMBL/GenBank/DDBJ whole genome shotgun (WGS) entry which is preliminary data.</text>
</comment>
<dbReference type="EMBL" id="BEZZ01020080">
    <property type="protein sequence ID" value="GCC39598.1"/>
    <property type="molecule type" value="Genomic_DNA"/>
</dbReference>
<reference evidence="2 3" key="1">
    <citation type="journal article" date="2018" name="Nat. Ecol. Evol.">
        <title>Shark genomes provide insights into elasmobranch evolution and the origin of vertebrates.</title>
        <authorList>
            <person name="Hara Y"/>
            <person name="Yamaguchi K"/>
            <person name="Onimaru K"/>
            <person name="Kadota M"/>
            <person name="Koyanagi M"/>
            <person name="Keeley SD"/>
            <person name="Tatsumi K"/>
            <person name="Tanaka K"/>
            <person name="Motone F"/>
            <person name="Kageyama Y"/>
            <person name="Nozu R"/>
            <person name="Adachi N"/>
            <person name="Nishimura O"/>
            <person name="Nakagawa R"/>
            <person name="Tanegashima C"/>
            <person name="Kiyatake I"/>
            <person name="Matsumoto R"/>
            <person name="Murakumo K"/>
            <person name="Nishida K"/>
            <person name="Terakita A"/>
            <person name="Kuratani S"/>
            <person name="Sato K"/>
            <person name="Hyodo S Kuraku.S."/>
        </authorList>
    </citation>
    <scope>NUCLEOTIDE SEQUENCE [LARGE SCALE GENOMIC DNA]</scope>
</reference>
<dbReference type="Proteomes" id="UP000287033">
    <property type="component" value="Unassembled WGS sequence"/>
</dbReference>
<feature type="region of interest" description="Disordered" evidence="1">
    <location>
        <begin position="1"/>
        <end position="28"/>
    </location>
</feature>
<feature type="non-terminal residue" evidence="2">
    <location>
        <position position="1"/>
    </location>
</feature>
<evidence type="ECO:0000256" key="1">
    <source>
        <dbReference type="SAM" id="MobiDB-lite"/>
    </source>
</evidence>
<evidence type="ECO:0000313" key="2">
    <source>
        <dbReference type="EMBL" id="GCC39598.1"/>
    </source>
</evidence>
<organism evidence="2 3">
    <name type="scientific">Chiloscyllium punctatum</name>
    <name type="common">Brownbanded bambooshark</name>
    <name type="synonym">Hemiscyllium punctatum</name>
    <dbReference type="NCBI Taxonomy" id="137246"/>
    <lineage>
        <taxon>Eukaryota</taxon>
        <taxon>Metazoa</taxon>
        <taxon>Chordata</taxon>
        <taxon>Craniata</taxon>
        <taxon>Vertebrata</taxon>
        <taxon>Chondrichthyes</taxon>
        <taxon>Elasmobranchii</taxon>
        <taxon>Galeomorphii</taxon>
        <taxon>Galeoidea</taxon>
        <taxon>Orectolobiformes</taxon>
        <taxon>Hemiscylliidae</taxon>
        <taxon>Chiloscyllium</taxon>
    </lineage>
</organism>
<evidence type="ECO:0000313" key="3">
    <source>
        <dbReference type="Proteomes" id="UP000287033"/>
    </source>
</evidence>
<keyword evidence="3" id="KW-1185">Reference proteome</keyword>